<dbReference type="OrthoDB" id="1733656at2759"/>
<dbReference type="EC" id="3.1.1.29" evidence="1"/>
<evidence type="ECO:0000256" key="3">
    <source>
        <dbReference type="ARBA" id="ARBA00038050"/>
    </source>
</evidence>
<dbReference type="eggNOG" id="KOG3282">
    <property type="taxonomic scope" value="Eukaryota"/>
</dbReference>
<name>A0A0L0S8T5_ALLM3</name>
<evidence type="ECO:0000256" key="5">
    <source>
        <dbReference type="SAM" id="MobiDB-lite"/>
    </source>
</evidence>
<dbReference type="GO" id="GO:0005829">
    <property type="term" value="C:cytosol"/>
    <property type="evidence" value="ECO:0007669"/>
    <property type="project" value="TreeGrafter"/>
</dbReference>
<dbReference type="Pfam" id="PF01981">
    <property type="entry name" value="PTH2"/>
    <property type="match status" value="1"/>
</dbReference>
<dbReference type="GO" id="GO:0004045">
    <property type="term" value="F:peptidyl-tRNA hydrolase activity"/>
    <property type="evidence" value="ECO:0007669"/>
    <property type="project" value="UniProtKB-EC"/>
</dbReference>
<evidence type="ECO:0000256" key="6">
    <source>
        <dbReference type="SAM" id="Phobius"/>
    </source>
</evidence>
<evidence type="ECO:0000256" key="1">
    <source>
        <dbReference type="ARBA" id="ARBA00013260"/>
    </source>
</evidence>
<reference evidence="8" key="2">
    <citation type="submission" date="2009-11" db="EMBL/GenBank/DDBJ databases">
        <title>The Genome Sequence of Allomyces macrogynus strain ATCC 38327.</title>
        <authorList>
            <consortium name="The Broad Institute Genome Sequencing Platform"/>
            <person name="Russ C."/>
            <person name="Cuomo C."/>
            <person name="Shea T."/>
            <person name="Young S.K."/>
            <person name="Zeng Q."/>
            <person name="Koehrsen M."/>
            <person name="Haas B."/>
            <person name="Borodovsky M."/>
            <person name="Guigo R."/>
            <person name="Alvarado L."/>
            <person name="Berlin A."/>
            <person name="Borenstein D."/>
            <person name="Chen Z."/>
            <person name="Engels R."/>
            <person name="Freedman E."/>
            <person name="Gellesch M."/>
            <person name="Goldberg J."/>
            <person name="Griggs A."/>
            <person name="Gujja S."/>
            <person name="Heiman D."/>
            <person name="Hepburn T."/>
            <person name="Howarth C."/>
            <person name="Jen D."/>
            <person name="Larson L."/>
            <person name="Lewis B."/>
            <person name="Mehta T."/>
            <person name="Park D."/>
            <person name="Pearson M."/>
            <person name="Roberts A."/>
            <person name="Saif S."/>
            <person name="Shenoy N."/>
            <person name="Sisk P."/>
            <person name="Stolte C."/>
            <person name="Sykes S."/>
            <person name="Walk T."/>
            <person name="White J."/>
            <person name="Yandava C."/>
            <person name="Burger G."/>
            <person name="Gray M.W."/>
            <person name="Holland P.W.H."/>
            <person name="King N."/>
            <person name="Lang F.B.F."/>
            <person name="Roger A.J."/>
            <person name="Ruiz-Trillo I."/>
            <person name="Lander E."/>
            <person name="Nusbaum C."/>
        </authorList>
    </citation>
    <scope>NUCLEOTIDE SEQUENCE [LARGE SCALE GENOMIC DNA]</scope>
    <source>
        <strain evidence="8">ATCC 38327</strain>
    </source>
</reference>
<dbReference type="NCBIfam" id="TIGR00283">
    <property type="entry name" value="arch_pth2"/>
    <property type="match status" value="1"/>
</dbReference>
<dbReference type="CDD" id="cd02430">
    <property type="entry name" value="PTH2"/>
    <property type="match status" value="1"/>
</dbReference>
<keyword evidence="6" id="KW-0472">Membrane</keyword>
<evidence type="ECO:0000313" key="7">
    <source>
        <dbReference type="EMBL" id="KNE58887.1"/>
    </source>
</evidence>
<dbReference type="STRING" id="578462.A0A0L0S8T5"/>
<evidence type="ECO:0000256" key="4">
    <source>
        <dbReference type="ARBA" id="ARBA00048707"/>
    </source>
</evidence>
<dbReference type="InterPro" id="IPR023476">
    <property type="entry name" value="Pep_tRNA_hydro_II_dom_sf"/>
</dbReference>
<dbReference type="InterPro" id="IPR002833">
    <property type="entry name" value="PTH2"/>
</dbReference>
<organism evidence="7 8">
    <name type="scientific">Allomyces macrogynus (strain ATCC 38327)</name>
    <name type="common">Allomyces javanicus var. macrogynus</name>
    <dbReference type="NCBI Taxonomy" id="578462"/>
    <lineage>
        <taxon>Eukaryota</taxon>
        <taxon>Fungi</taxon>
        <taxon>Fungi incertae sedis</taxon>
        <taxon>Blastocladiomycota</taxon>
        <taxon>Blastocladiomycetes</taxon>
        <taxon>Blastocladiales</taxon>
        <taxon>Blastocladiaceae</taxon>
        <taxon>Allomyces</taxon>
    </lineage>
</organism>
<comment type="similarity">
    <text evidence="3">Belongs to the PTH2 family.</text>
</comment>
<evidence type="ECO:0000313" key="8">
    <source>
        <dbReference type="Proteomes" id="UP000054350"/>
    </source>
</evidence>
<protein>
    <recommendedName>
        <fullName evidence="1">peptidyl-tRNA hydrolase</fullName>
        <ecNumber evidence="1">3.1.1.29</ecNumber>
    </recommendedName>
</protein>
<gene>
    <name evidence="7" type="ORF">AMAG_04425</name>
</gene>
<feature type="region of interest" description="Disordered" evidence="5">
    <location>
        <begin position="53"/>
        <end position="96"/>
    </location>
</feature>
<keyword evidence="6" id="KW-0812">Transmembrane</keyword>
<keyword evidence="6" id="KW-1133">Transmembrane helix</keyword>
<comment type="catalytic activity">
    <reaction evidence="4">
        <text>an N-acyl-L-alpha-aminoacyl-tRNA + H2O = an N-acyl-L-amino acid + a tRNA + H(+)</text>
        <dbReference type="Rhea" id="RHEA:54448"/>
        <dbReference type="Rhea" id="RHEA-COMP:10123"/>
        <dbReference type="Rhea" id="RHEA-COMP:13883"/>
        <dbReference type="ChEBI" id="CHEBI:15377"/>
        <dbReference type="ChEBI" id="CHEBI:15378"/>
        <dbReference type="ChEBI" id="CHEBI:59874"/>
        <dbReference type="ChEBI" id="CHEBI:78442"/>
        <dbReference type="ChEBI" id="CHEBI:138191"/>
        <dbReference type="EC" id="3.1.1.29"/>
    </reaction>
</comment>
<dbReference type="NCBIfam" id="NF003314">
    <property type="entry name" value="PRK04322.1"/>
    <property type="match status" value="1"/>
</dbReference>
<dbReference type="PANTHER" id="PTHR12649">
    <property type="entry name" value="PEPTIDYL-TRNA HYDROLASE 2"/>
    <property type="match status" value="1"/>
</dbReference>
<reference evidence="7 8" key="1">
    <citation type="submission" date="2009-11" db="EMBL/GenBank/DDBJ databases">
        <title>Annotation of Allomyces macrogynus ATCC 38327.</title>
        <authorList>
            <consortium name="The Broad Institute Genome Sequencing Platform"/>
            <person name="Russ C."/>
            <person name="Cuomo C."/>
            <person name="Burger G."/>
            <person name="Gray M.W."/>
            <person name="Holland P.W.H."/>
            <person name="King N."/>
            <person name="Lang F.B.F."/>
            <person name="Roger A.J."/>
            <person name="Ruiz-Trillo I."/>
            <person name="Young S.K."/>
            <person name="Zeng Q."/>
            <person name="Gargeya S."/>
            <person name="Fitzgerald M."/>
            <person name="Haas B."/>
            <person name="Abouelleil A."/>
            <person name="Alvarado L."/>
            <person name="Arachchi H.M."/>
            <person name="Berlin A."/>
            <person name="Chapman S.B."/>
            <person name="Gearin G."/>
            <person name="Goldberg J."/>
            <person name="Griggs A."/>
            <person name="Gujja S."/>
            <person name="Hansen M."/>
            <person name="Heiman D."/>
            <person name="Howarth C."/>
            <person name="Larimer J."/>
            <person name="Lui A."/>
            <person name="MacDonald P.J.P."/>
            <person name="McCowen C."/>
            <person name="Montmayeur A."/>
            <person name="Murphy C."/>
            <person name="Neiman D."/>
            <person name="Pearson M."/>
            <person name="Priest M."/>
            <person name="Roberts A."/>
            <person name="Saif S."/>
            <person name="Shea T."/>
            <person name="Sisk P."/>
            <person name="Stolte C."/>
            <person name="Sykes S."/>
            <person name="Wortman J."/>
            <person name="Nusbaum C."/>
            <person name="Birren B."/>
        </authorList>
    </citation>
    <scope>NUCLEOTIDE SEQUENCE [LARGE SCALE GENOMIC DNA]</scope>
    <source>
        <strain evidence="7 8">ATCC 38327</strain>
    </source>
</reference>
<proteinExistence type="inferred from homology"/>
<dbReference type="EMBL" id="GG745333">
    <property type="protein sequence ID" value="KNE58887.1"/>
    <property type="molecule type" value="Genomic_DNA"/>
</dbReference>
<evidence type="ECO:0000256" key="2">
    <source>
        <dbReference type="ARBA" id="ARBA00022801"/>
    </source>
</evidence>
<dbReference type="VEuPathDB" id="FungiDB:AMAG_04425"/>
<dbReference type="AlphaFoldDB" id="A0A0L0S8T5"/>
<dbReference type="FunFam" id="3.40.1490.10:FF:000001">
    <property type="entry name" value="Peptidyl-tRNA hydrolase 2"/>
    <property type="match status" value="1"/>
</dbReference>
<keyword evidence="8" id="KW-1185">Reference proteome</keyword>
<accession>A0A0L0S8T5</accession>
<feature type="transmembrane region" description="Helical" evidence="6">
    <location>
        <begin position="20"/>
        <end position="42"/>
    </location>
</feature>
<keyword evidence="2 7" id="KW-0378">Hydrolase</keyword>
<dbReference type="OMA" id="WHSAQIL"/>
<feature type="compositionally biased region" description="Acidic residues" evidence="5">
    <location>
        <begin position="75"/>
        <end position="90"/>
    </location>
</feature>
<dbReference type="Gene3D" id="3.40.1490.10">
    <property type="entry name" value="Bit1"/>
    <property type="match status" value="1"/>
</dbReference>
<dbReference type="PANTHER" id="PTHR12649:SF11">
    <property type="entry name" value="PEPTIDYL-TRNA HYDROLASE 2, MITOCHONDRIAL"/>
    <property type="match status" value="1"/>
</dbReference>
<sequence>MLQAVKSFATDLLRGDPAAVWHSAQILATALVSGTLGAWLVAGRTQSVQAAISATAARPKHDKSTSNHESSSSAEDSDAESDASSDDDAPADGSAPVIDARKYSDFKMVLVVRNDLGMTKGKVAAQCCHACLAAYKHCVRHNPKLAEAWEYTGQAKVALKVNSEDEMLELEALAQSLSLSAKSIRDAGRTQIAAGSRTVLAIGPGPVEIIDQVTKHLKLY</sequence>
<dbReference type="SUPFAM" id="SSF102462">
    <property type="entry name" value="Peptidyl-tRNA hydrolase II"/>
    <property type="match status" value="1"/>
</dbReference>
<dbReference type="Proteomes" id="UP000054350">
    <property type="component" value="Unassembled WGS sequence"/>
</dbReference>